<dbReference type="AlphaFoldDB" id="A0A7Y9X7W9"/>
<dbReference type="Proteomes" id="UP000584931">
    <property type="component" value="Unassembled WGS sequence"/>
</dbReference>
<evidence type="ECO:0000313" key="1">
    <source>
        <dbReference type="EMBL" id="NYH50831.1"/>
    </source>
</evidence>
<proteinExistence type="predicted"/>
<organism evidence="1 2">
    <name type="scientific">Nocardiopsis sinuspersici</name>
    <dbReference type="NCBI Taxonomy" id="501010"/>
    <lineage>
        <taxon>Bacteria</taxon>
        <taxon>Bacillati</taxon>
        <taxon>Actinomycetota</taxon>
        <taxon>Actinomycetes</taxon>
        <taxon>Streptosporangiales</taxon>
        <taxon>Nocardiopsidaceae</taxon>
        <taxon>Nocardiopsis</taxon>
    </lineage>
</organism>
<comment type="caution">
    <text evidence="1">The sequence shown here is derived from an EMBL/GenBank/DDBJ whole genome shotgun (WGS) entry which is preliminary data.</text>
</comment>
<evidence type="ECO:0000313" key="2">
    <source>
        <dbReference type="Proteomes" id="UP000584931"/>
    </source>
</evidence>
<protein>
    <submittedName>
        <fullName evidence="1">Putative ArsR family transcriptional regulator</fullName>
    </submittedName>
</protein>
<dbReference type="RefSeq" id="WP_179809003.1">
    <property type="nucleotide sequence ID" value="NZ_JACCHL010000001.1"/>
</dbReference>
<gene>
    <name evidence="1" type="ORF">HNR06_000420</name>
</gene>
<sequence>MSFDLSLRGAMDATDKQHRRMTAAALFEQGQLHVGQIADMLGVSTRAVNR</sequence>
<reference evidence="1 2" key="1">
    <citation type="submission" date="2020-07" db="EMBL/GenBank/DDBJ databases">
        <title>Sequencing the genomes of 1000 actinobacteria strains.</title>
        <authorList>
            <person name="Klenk H.-P."/>
        </authorList>
    </citation>
    <scope>NUCLEOTIDE SEQUENCE [LARGE SCALE GENOMIC DNA]</scope>
    <source>
        <strain evidence="1 2">DSM 45278</strain>
    </source>
</reference>
<dbReference type="EMBL" id="JACCHL010000001">
    <property type="protein sequence ID" value="NYH50831.1"/>
    <property type="molecule type" value="Genomic_DNA"/>
</dbReference>
<accession>A0A7Y9X7W9</accession>
<name>A0A7Y9X7W9_9ACTN</name>